<evidence type="ECO:0000256" key="1">
    <source>
        <dbReference type="ARBA" id="ARBA00004651"/>
    </source>
</evidence>
<dbReference type="RefSeq" id="WP_138722407.1">
    <property type="nucleotide sequence ID" value="NZ_SSHJ02000005.1"/>
</dbReference>
<comment type="subcellular location">
    <subcellularLocation>
        <location evidence="1">Cell membrane</location>
        <topology evidence="1">Multi-pass membrane protein</topology>
    </subcellularLocation>
</comment>
<dbReference type="PANTHER" id="PTHR33778:SF1">
    <property type="entry name" value="MAGNESIUM TRANSPORTER YHID-RELATED"/>
    <property type="match status" value="1"/>
</dbReference>
<proteinExistence type="inferred from homology"/>
<feature type="transmembrane region" description="Helical" evidence="7">
    <location>
        <begin position="99"/>
        <end position="117"/>
    </location>
</feature>
<name>A0ABW9J460_9SPHI</name>
<dbReference type="InterPro" id="IPR049177">
    <property type="entry name" value="MgtC_SapB_SrpB_YhiD_N"/>
</dbReference>
<evidence type="ECO:0000259" key="8">
    <source>
        <dbReference type="Pfam" id="PF02308"/>
    </source>
</evidence>
<feature type="transmembrane region" description="Helical" evidence="7">
    <location>
        <begin position="123"/>
        <end position="142"/>
    </location>
</feature>
<keyword evidence="4 7" id="KW-0812">Transmembrane</keyword>
<feature type="transmembrane region" description="Helical" evidence="7">
    <location>
        <begin position="15"/>
        <end position="36"/>
    </location>
</feature>
<comment type="caution">
    <text evidence="9">The sequence shown here is derived from an EMBL/GenBank/DDBJ whole genome shotgun (WGS) entry which is preliminary data.</text>
</comment>
<evidence type="ECO:0000256" key="2">
    <source>
        <dbReference type="ARBA" id="ARBA00009298"/>
    </source>
</evidence>
<feature type="transmembrane region" description="Helical" evidence="7">
    <location>
        <begin position="45"/>
        <end position="63"/>
    </location>
</feature>
<evidence type="ECO:0000313" key="10">
    <source>
        <dbReference type="Proteomes" id="UP001517247"/>
    </source>
</evidence>
<reference evidence="9 10" key="1">
    <citation type="submission" date="2024-12" db="EMBL/GenBank/DDBJ databases">
        <authorList>
            <person name="Hu S."/>
        </authorList>
    </citation>
    <scope>NUCLEOTIDE SEQUENCE [LARGE SCALE GENOMIC DNA]</scope>
    <source>
        <strain evidence="9 10">THG-T11</strain>
    </source>
</reference>
<organism evidence="9 10">
    <name type="scientific">Pedobacter ureilyticus</name>
    <dbReference type="NCBI Taxonomy" id="1393051"/>
    <lineage>
        <taxon>Bacteria</taxon>
        <taxon>Pseudomonadati</taxon>
        <taxon>Bacteroidota</taxon>
        <taxon>Sphingobacteriia</taxon>
        <taxon>Sphingobacteriales</taxon>
        <taxon>Sphingobacteriaceae</taxon>
        <taxon>Pedobacter</taxon>
    </lineage>
</organism>
<keyword evidence="10" id="KW-1185">Reference proteome</keyword>
<keyword evidence="5 7" id="KW-1133">Transmembrane helix</keyword>
<evidence type="ECO:0000256" key="6">
    <source>
        <dbReference type="ARBA" id="ARBA00023136"/>
    </source>
</evidence>
<feature type="transmembrane region" description="Helical" evidence="7">
    <location>
        <begin position="75"/>
        <end position="92"/>
    </location>
</feature>
<evidence type="ECO:0000256" key="3">
    <source>
        <dbReference type="ARBA" id="ARBA00022475"/>
    </source>
</evidence>
<evidence type="ECO:0000256" key="7">
    <source>
        <dbReference type="SAM" id="Phobius"/>
    </source>
</evidence>
<protein>
    <submittedName>
        <fullName evidence="9">MgtC/SapB family protein</fullName>
    </submittedName>
</protein>
<comment type="similarity">
    <text evidence="2">Belongs to the MgtC/SapB family.</text>
</comment>
<keyword evidence="3" id="KW-1003">Cell membrane</keyword>
<dbReference type="Proteomes" id="UP001517247">
    <property type="component" value="Unassembled WGS sequence"/>
</dbReference>
<feature type="domain" description="MgtC/SapB/SrpB/YhiD N-terminal" evidence="8">
    <location>
        <begin position="25"/>
        <end position="144"/>
    </location>
</feature>
<dbReference type="Pfam" id="PF02308">
    <property type="entry name" value="MgtC"/>
    <property type="match status" value="1"/>
</dbReference>
<evidence type="ECO:0000256" key="5">
    <source>
        <dbReference type="ARBA" id="ARBA00022989"/>
    </source>
</evidence>
<dbReference type="EMBL" id="SSHJ02000005">
    <property type="protein sequence ID" value="MFN0255294.1"/>
    <property type="molecule type" value="Genomic_DNA"/>
</dbReference>
<evidence type="ECO:0000313" key="9">
    <source>
        <dbReference type="EMBL" id="MFN0255294.1"/>
    </source>
</evidence>
<dbReference type="PRINTS" id="PR01837">
    <property type="entry name" value="MGTCSAPBPROT"/>
</dbReference>
<gene>
    <name evidence="9" type="ORF">E6A44_006900</name>
</gene>
<dbReference type="InterPro" id="IPR003416">
    <property type="entry name" value="MgtC/SapB/SrpB/YhiD_fam"/>
</dbReference>
<keyword evidence="6 7" id="KW-0472">Membrane</keyword>
<evidence type="ECO:0000256" key="4">
    <source>
        <dbReference type="ARBA" id="ARBA00022692"/>
    </source>
</evidence>
<accession>A0ABW9J460</accession>
<dbReference type="PANTHER" id="PTHR33778">
    <property type="entry name" value="PROTEIN MGTC"/>
    <property type="match status" value="1"/>
</dbReference>
<sequence>MGREFLEFLGDNNKFLTTAELNKFLLTIFLCGLIGAEREYRSKSAGLKTMIMIGLGSALFTVLSVKIGDVSHDRIAANIVTGIGFLGAGVIFKDENRVTGLTTACVIWIVAAIGMAVGSGYFIQAIGVTAVVLLSLLIFPYIENVAERRFTKRTYRIVKKYQNKDLDNYELIFKQHKLKAIRGKHQLANGIITGTWDAIGSPLKHHEFVETMLQDESIIEFDF</sequence>